<organism evidence="2 3">
    <name type="scientific">Ravibacter arvi</name>
    <dbReference type="NCBI Taxonomy" id="2051041"/>
    <lineage>
        <taxon>Bacteria</taxon>
        <taxon>Pseudomonadati</taxon>
        <taxon>Bacteroidota</taxon>
        <taxon>Cytophagia</taxon>
        <taxon>Cytophagales</taxon>
        <taxon>Spirosomataceae</taxon>
        <taxon>Ravibacter</taxon>
    </lineage>
</organism>
<comment type="caution">
    <text evidence="2">The sequence shown here is derived from an EMBL/GenBank/DDBJ whole genome shotgun (WGS) entry which is preliminary data.</text>
</comment>
<feature type="region of interest" description="Disordered" evidence="1">
    <location>
        <begin position="134"/>
        <end position="158"/>
    </location>
</feature>
<evidence type="ECO:0000313" key="3">
    <source>
        <dbReference type="Proteomes" id="UP001501508"/>
    </source>
</evidence>
<protein>
    <recommendedName>
        <fullName evidence="4">6-phosphogluconate dehydrogenase</fullName>
    </recommendedName>
</protein>
<proteinExistence type="predicted"/>
<sequence>MRKWTFLIIFLALLLGILYYISFGSYSEGRRAGFVLKLSKKGYVFKTYEGELRIGGLYDGEGTMNATEWAFSVASNNQEAIKKLEEAIATGQRASLTYEEKFFVLPWNGDTKFFITDVEVLRSGPGIMPYQNGVVPNPATPEDTTPRQTPADTTAVTL</sequence>
<dbReference type="RefSeq" id="WP_345032728.1">
    <property type="nucleotide sequence ID" value="NZ_BAABEY010000036.1"/>
</dbReference>
<reference evidence="3" key="1">
    <citation type="journal article" date="2019" name="Int. J. Syst. Evol. Microbiol.">
        <title>The Global Catalogue of Microorganisms (GCM) 10K type strain sequencing project: providing services to taxonomists for standard genome sequencing and annotation.</title>
        <authorList>
            <consortium name="The Broad Institute Genomics Platform"/>
            <consortium name="The Broad Institute Genome Sequencing Center for Infectious Disease"/>
            <person name="Wu L."/>
            <person name="Ma J."/>
        </authorList>
    </citation>
    <scope>NUCLEOTIDE SEQUENCE [LARGE SCALE GENOMIC DNA]</scope>
    <source>
        <strain evidence="3">JCM 31920</strain>
    </source>
</reference>
<evidence type="ECO:0000256" key="1">
    <source>
        <dbReference type="SAM" id="MobiDB-lite"/>
    </source>
</evidence>
<evidence type="ECO:0000313" key="2">
    <source>
        <dbReference type="EMBL" id="GAA4447002.1"/>
    </source>
</evidence>
<accession>A0ABP8MC50</accession>
<dbReference type="Proteomes" id="UP001501508">
    <property type="component" value="Unassembled WGS sequence"/>
</dbReference>
<keyword evidence="3" id="KW-1185">Reference proteome</keyword>
<feature type="compositionally biased region" description="Polar residues" evidence="1">
    <location>
        <begin position="142"/>
        <end position="158"/>
    </location>
</feature>
<dbReference type="EMBL" id="BAABEY010000036">
    <property type="protein sequence ID" value="GAA4447002.1"/>
    <property type="molecule type" value="Genomic_DNA"/>
</dbReference>
<name>A0ABP8MC50_9BACT</name>
<evidence type="ECO:0008006" key="4">
    <source>
        <dbReference type="Google" id="ProtNLM"/>
    </source>
</evidence>
<gene>
    <name evidence="2" type="ORF">GCM10023091_41180</name>
</gene>